<protein>
    <submittedName>
        <fullName evidence="3">S-layer homology domain-containing protein</fullName>
    </submittedName>
</protein>
<gene>
    <name evidence="3" type="ORF">H7C18_34550</name>
</gene>
<dbReference type="EMBL" id="JACJVO010000075">
    <property type="protein sequence ID" value="MBB6736040.1"/>
    <property type="molecule type" value="Genomic_DNA"/>
</dbReference>
<evidence type="ECO:0000256" key="1">
    <source>
        <dbReference type="SAM" id="MobiDB-lite"/>
    </source>
</evidence>
<evidence type="ECO:0000313" key="4">
    <source>
        <dbReference type="Proteomes" id="UP000564644"/>
    </source>
</evidence>
<feature type="domain" description="SLH" evidence="2">
    <location>
        <begin position="1"/>
        <end position="102"/>
    </location>
</feature>
<organism evidence="3 4">
    <name type="scientific">Cohnella zeiphila</name>
    <dbReference type="NCBI Taxonomy" id="2761120"/>
    <lineage>
        <taxon>Bacteria</taxon>
        <taxon>Bacillati</taxon>
        <taxon>Bacillota</taxon>
        <taxon>Bacilli</taxon>
        <taxon>Bacillales</taxon>
        <taxon>Paenibacillaceae</taxon>
        <taxon>Cohnella</taxon>
    </lineage>
</organism>
<dbReference type="InterPro" id="IPR001119">
    <property type="entry name" value="SLH_dom"/>
</dbReference>
<name>A0A7X0STW9_9BACL</name>
<dbReference type="AlphaFoldDB" id="A0A7X0STW9"/>
<reference evidence="3 4" key="1">
    <citation type="submission" date="2020-08" db="EMBL/GenBank/DDBJ databases">
        <title>Cohnella phylogeny.</title>
        <authorList>
            <person name="Dunlap C."/>
        </authorList>
    </citation>
    <scope>NUCLEOTIDE SEQUENCE [LARGE SCALE GENOMIC DNA]</scope>
    <source>
        <strain evidence="3 4">CBP 2801</strain>
    </source>
</reference>
<accession>A0A7X0STW9</accession>
<dbReference type="Gene3D" id="3.20.20.80">
    <property type="entry name" value="Glycosidases"/>
    <property type="match status" value="1"/>
</dbReference>
<feature type="region of interest" description="Disordered" evidence="1">
    <location>
        <begin position="230"/>
        <end position="251"/>
    </location>
</feature>
<comment type="caution">
    <text evidence="3">The sequence shown here is derived from an EMBL/GenBank/DDBJ whole genome shotgun (WGS) entry which is preliminary data.</text>
</comment>
<proteinExistence type="predicted"/>
<evidence type="ECO:0000259" key="2">
    <source>
        <dbReference type="PROSITE" id="PS51272"/>
    </source>
</evidence>
<keyword evidence="4" id="KW-1185">Reference proteome</keyword>
<sequence>MFGDIQNHWAQSQLQSWIDSGILTGDDDALIHPDGALTRSRFMGLLNLAIGSGGDAGLKFADLLPEAADGSDWHPDRNITREEALALVAKLDELDPNATDSLGAFSDRADVDANLEPYVNAAIARHLLPHYEESDQLLPDAAATLAESVVLLQNGLANSSKYFFPIGVWLQSTQNAAAYKAIGVNLYVNLFDPMTNQDLTNLQNAGMKVITDLDRDSAFAGENVIYADYLPPDEPDNAQPDGSGGYGPPVAPQTLIDEYARRKQERPNTPIYLGLGQGVAWPEWYGRGADTGNTAVYSQYAQAGDVLGFDVYPVNSTDEANGGPAGKLWYVAQGVDNLTGYSNGQKPVWADIETTNYESNPGHTPTAADVKAEVWMALVHGAKGITYFAHVLSPFQEAGLLADNAMSTAVSAINRQVQQLAPVLNSPTVNGEVAVLSGNKDVQVDTMVKHEGGATYVFAVGMRDGGTTAKFFGLAGSEAEVIGEGRTIPIVNGQFSDDFAPYGVHLYRIPDSQAGGLSSLQIDGAAVTEWTSGVQFKQIEMPYSTDSVTITADAADPQAEVSGTGEKPLQVGDNVFIVTVATDSGTATYVLNVRRQSDAEPAGEG</sequence>
<evidence type="ECO:0000313" key="3">
    <source>
        <dbReference type="EMBL" id="MBB6736040.1"/>
    </source>
</evidence>
<dbReference type="Proteomes" id="UP000564644">
    <property type="component" value="Unassembled WGS sequence"/>
</dbReference>
<dbReference type="PROSITE" id="PS51272">
    <property type="entry name" value="SLH"/>
    <property type="match status" value="1"/>
</dbReference>
<dbReference type="Pfam" id="PF00395">
    <property type="entry name" value="SLH"/>
    <property type="match status" value="1"/>
</dbReference>